<dbReference type="InParanoid" id="A0A059A3N6"/>
<organism evidence="1">
    <name type="scientific">Eucalyptus grandis</name>
    <name type="common">Flooded gum</name>
    <dbReference type="NCBI Taxonomy" id="71139"/>
    <lineage>
        <taxon>Eukaryota</taxon>
        <taxon>Viridiplantae</taxon>
        <taxon>Streptophyta</taxon>
        <taxon>Embryophyta</taxon>
        <taxon>Tracheophyta</taxon>
        <taxon>Spermatophyta</taxon>
        <taxon>Magnoliopsida</taxon>
        <taxon>eudicotyledons</taxon>
        <taxon>Gunneridae</taxon>
        <taxon>Pentapetalae</taxon>
        <taxon>rosids</taxon>
        <taxon>malvids</taxon>
        <taxon>Myrtales</taxon>
        <taxon>Myrtaceae</taxon>
        <taxon>Myrtoideae</taxon>
        <taxon>Eucalypteae</taxon>
        <taxon>Eucalyptus</taxon>
    </lineage>
</organism>
<evidence type="ECO:0000313" key="1">
    <source>
        <dbReference type="EMBL" id="KCW47925.1"/>
    </source>
</evidence>
<dbReference type="EMBL" id="KK198763">
    <property type="protein sequence ID" value="KCW47925.1"/>
    <property type="molecule type" value="Genomic_DNA"/>
</dbReference>
<protein>
    <submittedName>
        <fullName evidence="1">Uncharacterized protein</fullName>
    </submittedName>
</protein>
<gene>
    <name evidence="1" type="ORF">EUGRSUZ_K01659</name>
</gene>
<dbReference type="AlphaFoldDB" id="A0A059A3N6"/>
<proteinExistence type="predicted"/>
<accession>A0A059A3N6</accession>
<reference evidence="1" key="1">
    <citation type="submission" date="2013-07" db="EMBL/GenBank/DDBJ databases">
        <title>The genome of Eucalyptus grandis.</title>
        <authorList>
            <person name="Schmutz J."/>
            <person name="Hayes R."/>
            <person name="Myburg A."/>
            <person name="Tuskan G."/>
            <person name="Grattapaglia D."/>
            <person name="Rokhsar D.S."/>
        </authorList>
    </citation>
    <scope>NUCLEOTIDE SEQUENCE</scope>
    <source>
        <tissue evidence="1">Leaf extractions</tissue>
    </source>
</reference>
<dbReference type="Gramene" id="KCW47925">
    <property type="protein sequence ID" value="KCW47925"/>
    <property type="gene ID" value="EUGRSUZ_K01659"/>
</dbReference>
<name>A0A059A3N6_EUCGR</name>
<sequence>MRCVLENDCRVQSNAAKRNLRPTVDEEHGRISAVLHVDPNPTTLLSIQVYKPVQWLPLLSINQSKLAHTNEASVHGSNRIQVAYTATNRNFAKHRSRIDLCTIS</sequence>